<dbReference type="Proteomes" id="UP000626180">
    <property type="component" value="Unassembled WGS sequence"/>
</dbReference>
<evidence type="ECO:0000313" key="4">
    <source>
        <dbReference type="Proteomes" id="UP000250443"/>
    </source>
</evidence>
<dbReference type="Pfam" id="PF08837">
    <property type="entry name" value="DUF1810"/>
    <property type="match status" value="1"/>
</dbReference>
<dbReference type="SUPFAM" id="SSF140736">
    <property type="entry name" value="Rv1873-like"/>
    <property type="match status" value="1"/>
</dbReference>
<gene>
    <name evidence="2" type="ORF">I5Q09_02895</name>
    <name evidence="1" type="ORF">IRZ65_07070</name>
    <name evidence="3" type="ORF">NCTC11842_03724</name>
</gene>
<sequence length="141" mass="16017">MSDRHDLQRFVSAQETVWQQVIAELRSGHKRTHWMWFVFPQLQGLGHSAMARRYAISGLDEATAYLEHELLGSRLKTCCEIVNSLEGASVAQVFGHPDDLKFHSSMTLFAHVAGEQSPYQAALIKYFNGQEDAQTLRLLKQ</sequence>
<dbReference type="EMBL" id="JADTXM010000002">
    <property type="protein sequence ID" value="MBH3437630.1"/>
    <property type="molecule type" value="Genomic_DNA"/>
</dbReference>
<reference evidence="3 4" key="1">
    <citation type="submission" date="2018-06" db="EMBL/GenBank/DDBJ databases">
        <authorList>
            <consortium name="Pathogen Informatics"/>
            <person name="Doyle S."/>
        </authorList>
    </citation>
    <scope>NUCLEOTIDE SEQUENCE [LARGE SCALE GENOMIC DNA]</scope>
    <source>
        <strain evidence="3 4">NCTC11842</strain>
    </source>
</reference>
<keyword evidence="5" id="KW-1185">Reference proteome</keyword>
<evidence type="ECO:0000313" key="1">
    <source>
        <dbReference type="EMBL" id="MBF8640438.1"/>
    </source>
</evidence>
<dbReference type="Proteomes" id="UP000638986">
    <property type="component" value="Unassembled WGS sequence"/>
</dbReference>
<dbReference type="GO" id="GO:0016787">
    <property type="term" value="F:hydrolase activity"/>
    <property type="evidence" value="ECO:0007669"/>
    <property type="project" value="UniProtKB-KW"/>
</dbReference>
<accession>A0A2X2CWP6</accession>
<dbReference type="RefSeq" id="WP_010795489.1">
    <property type="nucleotide sequence ID" value="NZ_CP044086.1"/>
</dbReference>
<dbReference type="Gene3D" id="1.25.40.380">
    <property type="entry name" value="Protein of unknown function DUF1810"/>
    <property type="match status" value="1"/>
</dbReference>
<reference evidence="2 6" key="3">
    <citation type="submission" date="2020-11" db="EMBL/GenBank/DDBJ databases">
        <title>Enhanced detection system for hospital associated transmission using whole genome sequencing surveillance.</title>
        <authorList>
            <person name="Harrison L.H."/>
            <person name="Van Tyne D."/>
            <person name="Marsh J.W."/>
            <person name="Griffith M.P."/>
            <person name="Snyder D.J."/>
            <person name="Cooper V.S."/>
            <person name="Mustapha M."/>
        </authorList>
    </citation>
    <scope>NUCLEOTIDE SEQUENCE [LARGE SCALE GENOMIC DNA]</scope>
    <source>
        <strain evidence="2 6">PSB00013</strain>
    </source>
</reference>
<dbReference type="EMBL" id="UAUF01000014">
    <property type="protein sequence ID" value="SPZ11484.1"/>
    <property type="molecule type" value="Genomic_DNA"/>
</dbReference>
<dbReference type="AlphaFoldDB" id="A0A2X2CWP6"/>
<dbReference type="InterPro" id="IPR036287">
    <property type="entry name" value="Rv1873-like_sf"/>
</dbReference>
<dbReference type="InterPro" id="IPR014937">
    <property type="entry name" value="DUF1810"/>
</dbReference>
<dbReference type="Proteomes" id="UP000250443">
    <property type="component" value="Unassembled WGS sequence"/>
</dbReference>
<proteinExistence type="predicted"/>
<protein>
    <submittedName>
        <fullName evidence="1">DUF1810 domain-containing protein</fullName>
    </submittedName>
    <submittedName>
        <fullName evidence="3">NTP pyrophosphohydrolaseincluding oxidative damage repair enzyme</fullName>
    </submittedName>
</protein>
<dbReference type="PIRSF" id="PIRSF008546">
    <property type="entry name" value="UCP008546"/>
    <property type="match status" value="1"/>
</dbReference>
<reference evidence="1 5" key="2">
    <citation type="submission" date="2020-10" db="EMBL/GenBank/DDBJ databases">
        <title>Genome sequences of Pseudomonas isolates.</title>
        <authorList>
            <person name="Wessels L."/>
            <person name="Reich F."/>
            <person name="Hammerl J."/>
        </authorList>
    </citation>
    <scope>NUCLEOTIDE SEQUENCE [LARGE SCALE GENOMIC DNA]</scope>
    <source>
        <strain evidence="1 5">20-MO00624-0</strain>
    </source>
</reference>
<dbReference type="EMBL" id="JADMCD010000002">
    <property type="protein sequence ID" value="MBF8640438.1"/>
    <property type="molecule type" value="Genomic_DNA"/>
</dbReference>
<evidence type="ECO:0000313" key="3">
    <source>
        <dbReference type="EMBL" id="SPZ11484.1"/>
    </source>
</evidence>
<evidence type="ECO:0000313" key="5">
    <source>
        <dbReference type="Proteomes" id="UP000626180"/>
    </source>
</evidence>
<name>A0A2X2CWP6_PSELU</name>
<evidence type="ECO:0000313" key="6">
    <source>
        <dbReference type="Proteomes" id="UP000638986"/>
    </source>
</evidence>
<organism evidence="3 4">
    <name type="scientific">Pseudomonas luteola</name>
    <dbReference type="NCBI Taxonomy" id="47886"/>
    <lineage>
        <taxon>Bacteria</taxon>
        <taxon>Pseudomonadati</taxon>
        <taxon>Pseudomonadota</taxon>
        <taxon>Gammaproteobacteria</taxon>
        <taxon>Pseudomonadales</taxon>
        <taxon>Pseudomonadaceae</taxon>
        <taxon>Pseudomonas</taxon>
    </lineage>
</organism>
<evidence type="ECO:0000313" key="2">
    <source>
        <dbReference type="EMBL" id="MBH3437630.1"/>
    </source>
</evidence>
<keyword evidence="3" id="KW-0378">Hydrolase</keyword>